<proteinExistence type="predicted"/>
<dbReference type="STRING" id="1790137.AXE80_05465"/>
<accession>A0A1B1Y4T0</accession>
<name>A0A1B1Y4T0_9FLAO</name>
<dbReference type="KEGG" id="wfu:AXE80_05465"/>
<organism evidence="1 2">
    <name type="scientific">Wenyingzhuangia fucanilytica</name>
    <dbReference type="NCBI Taxonomy" id="1790137"/>
    <lineage>
        <taxon>Bacteria</taxon>
        <taxon>Pseudomonadati</taxon>
        <taxon>Bacteroidota</taxon>
        <taxon>Flavobacteriia</taxon>
        <taxon>Flavobacteriales</taxon>
        <taxon>Flavobacteriaceae</taxon>
        <taxon>Wenyingzhuangia</taxon>
    </lineage>
</organism>
<protein>
    <submittedName>
        <fullName evidence="1">Uncharacterized protein</fullName>
    </submittedName>
</protein>
<evidence type="ECO:0000313" key="2">
    <source>
        <dbReference type="Proteomes" id="UP000092967"/>
    </source>
</evidence>
<reference evidence="1 2" key="1">
    <citation type="submission" date="2016-02" db="EMBL/GenBank/DDBJ databases">
        <authorList>
            <person name="Wen L."/>
            <person name="He K."/>
            <person name="Yang H."/>
        </authorList>
    </citation>
    <scope>NUCLEOTIDE SEQUENCE [LARGE SCALE GENOMIC DNA]</scope>
    <source>
        <strain evidence="1 2">CZ1127</strain>
    </source>
</reference>
<dbReference type="EMBL" id="CP014224">
    <property type="protein sequence ID" value="ANW95760.1"/>
    <property type="molecule type" value="Genomic_DNA"/>
</dbReference>
<dbReference type="AlphaFoldDB" id="A0A1B1Y4T0"/>
<keyword evidence="2" id="KW-1185">Reference proteome</keyword>
<evidence type="ECO:0000313" key="1">
    <source>
        <dbReference type="EMBL" id="ANW95760.1"/>
    </source>
</evidence>
<sequence>MFVQAQESITNQIKKSSLLDYKKKHLELDLVDSNDDFTVIVKYLNLNNPYSSTKKYTIEVFNNDLKLINTKNLKTKKYISELIVKNDSIFLFENSLRKSLKTENQKKVIDKVSLMAYVSSINKLDFKIKPHYEIKSNDLFFDFKKMSFSSPIQTEIIISNNKEYELTLFTQKCEAPIRAGSQNFDFIESDFKTSEEKTYSQVYRFILRKKDHLLYTKNVIINHGSGWPNFYRLRINDINGDIMFLETEQLEPTKFFNFKNYRLYTKSIIRVNKNNTLRKNIGAFFNNKYLGALDINFHKNYIYLTGLYASDEKQKKYEGFAKAKIDVNNLNLKNTNLLPFSQEFHLDRLNTKKANILNVRSSINSKDFENKYDNIYTDKVFFDEDDNCIINMNEYYYGINSQYKKTHTFAITAKISNDNKLLWSRAIYIGGRKFSKQTNSFTSYYSNNKNFILFNQKESYLKFIYNKNDNRSIDNNQTLPFVAIINNNGDLNFSNLSTSTKTDYLFESAKRTDNQLFFYNRNSKKGELNMINFKQKDTL</sequence>
<gene>
    <name evidence="1" type="ORF">AXE80_05465</name>
</gene>
<dbReference type="Proteomes" id="UP000092967">
    <property type="component" value="Chromosome"/>
</dbReference>